<protein>
    <submittedName>
        <fullName evidence="1">Uncharacterized protein</fullName>
    </submittedName>
</protein>
<dbReference type="Proteomes" id="UP001320706">
    <property type="component" value="Unassembled WGS sequence"/>
</dbReference>
<comment type="caution">
    <text evidence="1">The sequence shown here is derived from an EMBL/GenBank/DDBJ whole genome shotgun (WGS) entry which is preliminary data.</text>
</comment>
<dbReference type="EMBL" id="JAMKPW020000024">
    <property type="protein sequence ID" value="KAK8205580.1"/>
    <property type="molecule type" value="Genomic_DNA"/>
</dbReference>
<sequence>MGGGPAKERMLITLPMKEPTELVERLRSKFPHIDITFKNVSYTKDKAQHESEIPSDIWHDITLLFTLSALPPSPASCPHLSLISLYSAGSNHISSHPLYTSTSIPITTSSGIHGPQIAEWVIMTSLIHSHKYKTLYELQKSHRWGKKDTSSDYHSVRDMVGLRLGVLGYGSIGRQVARVGQAMGMDVLAYTASPKPTPEKKKDLGFIVPGTGDPDGSIPSAWYSGLDKASLHDFLKRDIDVLLISVPLTEQTKHFLSTEEFKILSQDGKRPAFVSNIARGQIVDQAALIAALKDGTLSGAALDVTDPEPLPEDSELWDLENVIVTPHISGVGQAYTDRAFQVVETNLERRERGEGLINVVRRERGY</sequence>
<gene>
    <name evidence="1" type="ORF">M8818_004953</name>
</gene>
<evidence type="ECO:0000313" key="2">
    <source>
        <dbReference type="Proteomes" id="UP001320706"/>
    </source>
</evidence>
<organism evidence="1 2">
    <name type="scientific">Zalaria obscura</name>
    <dbReference type="NCBI Taxonomy" id="2024903"/>
    <lineage>
        <taxon>Eukaryota</taxon>
        <taxon>Fungi</taxon>
        <taxon>Dikarya</taxon>
        <taxon>Ascomycota</taxon>
        <taxon>Pezizomycotina</taxon>
        <taxon>Dothideomycetes</taxon>
        <taxon>Dothideomycetidae</taxon>
        <taxon>Dothideales</taxon>
        <taxon>Zalariaceae</taxon>
        <taxon>Zalaria</taxon>
    </lineage>
</organism>
<accession>A0ACC3SBC3</accession>
<reference evidence="1" key="1">
    <citation type="submission" date="2024-02" db="EMBL/GenBank/DDBJ databases">
        <title>Metagenome Assembled Genome of Zalaria obscura JY119.</title>
        <authorList>
            <person name="Vighnesh L."/>
            <person name="Jagadeeshwari U."/>
            <person name="Venkata Ramana C."/>
            <person name="Sasikala C."/>
        </authorList>
    </citation>
    <scope>NUCLEOTIDE SEQUENCE</scope>
    <source>
        <strain evidence="1">JY119</strain>
    </source>
</reference>
<keyword evidence="2" id="KW-1185">Reference proteome</keyword>
<proteinExistence type="predicted"/>
<evidence type="ECO:0000313" key="1">
    <source>
        <dbReference type="EMBL" id="KAK8205580.1"/>
    </source>
</evidence>
<name>A0ACC3SBC3_9PEZI</name>